<dbReference type="InterPro" id="IPR051679">
    <property type="entry name" value="DASS-Related_Transporters"/>
</dbReference>
<feature type="transmembrane region" description="Helical" evidence="6">
    <location>
        <begin position="420"/>
        <end position="442"/>
    </location>
</feature>
<dbReference type="Proteomes" id="UP000011651">
    <property type="component" value="Unassembled WGS sequence"/>
</dbReference>
<feature type="transmembrane region" description="Helical" evidence="6">
    <location>
        <begin position="129"/>
        <end position="147"/>
    </location>
</feature>
<evidence type="ECO:0000256" key="3">
    <source>
        <dbReference type="ARBA" id="ARBA00022692"/>
    </source>
</evidence>
<feature type="transmembrane region" description="Helical" evidence="6">
    <location>
        <begin position="95"/>
        <end position="117"/>
    </location>
</feature>
<sequence length="503" mass="53473">MFLPFENSALLDPAIYHDKFKVRRQRASTLRHITRQGILMAEQQTAAASGSRKKWYQAVPDPMVLIFIILVATYFLTFIIPAGEFERVTQDGRTVVVPGSFAYLEDVANIPLFNIFVAIPEGLISASQYLFIVFIAGGLFHILQKTGALENAIGVAVNRVGVERRNVIIVVGTFIYGFFGVAVGFENNIALVPIAVLIASAIGCSSLVGTAMAVGGIGIGFALSPINPYTVGVAQGIAELPTFSGAWLRTLLVLSSLALLSLYICKRVVKMEFEEPDNAEALSKPLSEYSLTKRNILTMVVFVGGLVAMLIGVFTRGWYINEIAGTFLLLAIIIGALNGLSANGIVKQMMEGAASVTAGALVIGAAASIQVILEQAVIIDTIVNSLSAMIDGIPSIFSAIMASVVQGIINLFIPSGSGQALVTMPILIPVADLVGMSRQLMITAFQVGDGLTNLIVPTSGGTLAMLALGRVSYAQWLKAIMPFMALVYVLAWVGLVIGHLVGY</sequence>
<gene>
    <name evidence="7" type="ORF">HALTITAN_0098</name>
</gene>
<feature type="transmembrane region" description="Helical" evidence="6">
    <location>
        <begin position="167"/>
        <end position="185"/>
    </location>
</feature>
<feature type="transmembrane region" description="Helical" evidence="6">
    <location>
        <begin position="320"/>
        <end position="340"/>
    </location>
</feature>
<feature type="transmembrane region" description="Helical" evidence="6">
    <location>
        <begin position="62"/>
        <end position="83"/>
    </location>
</feature>
<keyword evidence="5 6" id="KW-0472">Membrane</keyword>
<evidence type="ECO:0000313" key="7">
    <source>
        <dbReference type="EMBL" id="ELY22495.1"/>
    </source>
</evidence>
<reference evidence="7 8" key="1">
    <citation type="journal article" date="2013" name="Genome Announc.">
        <title>Draft Genome of the Marine Gammaproteobacterium Halomonas titanicae.</title>
        <authorList>
            <person name="Sanchez-Porro C."/>
            <person name="de la Haba R.R."/>
            <person name="Cruz-Hernandez N."/>
            <person name="Gonzalez J.M."/>
            <person name="Reyes-Guirao C."/>
            <person name="Navarro-Sampedro L."/>
            <person name="Carballo M."/>
            <person name="Ventosa A."/>
        </authorList>
    </citation>
    <scope>NUCLEOTIDE SEQUENCE [LARGE SCALE GENOMIC DNA]</scope>
    <source>
        <strain evidence="7 8">BH1</strain>
    </source>
</reference>
<feature type="transmembrane region" description="Helical" evidence="6">
    <location>
        <begin position="197"/>
        <end position="226"/>
    </location>
</feature>
<comment type="subcellular location">
    <subcellularLocation>
        <location evidence="1">Cell membrane</location>
        <topology evidence="1">Multi-pass membrane protein</topology>
    </subcellularLocation>
</comment>
<keyword evidence="3 6" id="KW-0812">Transmembrane</keyword>
<name>L9UC27_9GAMM</name>
<evidence type="ECO:0000256" key="5">
    <source>
        <dbReference type="ARBA" id="ARBA00023136"/>
    </source>
</evidence>
<evidence type="ECO:0000256" key="2">
    <source>
        <dbReference type="ARBA" id="ARBA00022475"/>
    </source>
</evidence>
<organism evidence="7 8">
    <name type="scientific">Vreelandella titanicae BH1</name>
    <dbReference type="NCBI Taxonomy" id="1204738"/>
    <lineage>
        <taxon>Bacteria</taxon>
        <taxon>Pseudomonadati</taxon>
        <taxon>Pseudomonadota</taxon>
        <taxon>Gammaproteobacteria</taxon>
        <taxon>Oceanospirillales</taxon>
        <taxon>Halomonadaceae</taxon>
        <taxon>Vreelandella</taxon>
    </lineage>
</organism>
<protein>
    <submittedName>
        <fullName evidence="7">C4-dicarboxylate anaerobic carrier-like protein</fullName>
    </submittedName>
</protein>
<dbReference type="PANTHER" id="PTHR43652">
    <property type="entry name" value="BASIC AMINO ACID ANTIPORTER YFCC-RELATED"/>
    <property type="match status" value="1"/>
</dbReference>
<dbReference type="AlphaFoldDB" id="L9UC27"/>
<keyword evidence="2" id="KW-1003">Cell membrane</keyword>
<feature type="transmembrane region" description="Helical" evidence="6">
    <location>
        <begin position="454"/>
        <end position="473"/>
    </location>
</feature>
<feature type="transmembrane region" description="Helical" evidence="6">
    <location>
        <begin position="393"/>
        <end position="413"/>
    </location>
</feature>
<feature type="transmembrane region" description="Helical" evidence="6">
    <location>
        <begin position="246"/>
        <end position="265"/>
    </location>
</feature>
<evidence type="ECO:0000313" key="8">
    <source>
        <dbReference type="Proteomes" id="UP000011651"/>
    </source>
</evidence>
<evidence type="ECO:0000256" key="1">
    <source>
        <dbReference type="ARBA" id="ARBA00004651"/>
    </source>
</evidence>
<dbReference type="GO" id="GO:0005886">
    <property type="term" value="C:plasma membrane"/>
    <property type="evidence" value="ECO:0007669"/>
    <property type="project" value="UniProtKB-SubCell"/>
</dbReference>
<dbReference type="EMBL" id="AOPO01000001">
    <property type="protein sequence ID" value="ELY22495.1"/>
    <property type="molecule type" value="Genomic_DNA"/>
</dbReference>
<evidence type="ECO:0000256" key="4">
    <source>
        <dbReference type="ARBA" id="ARBA00022989"/>
    </source>
</evidence>
<proteinExistence type="predicted"/>
<dbReference type="PATRIC" id="fig|1204738.3.peg.140"/>
<keyword evidence="4 6" id="KW-1133">Transmembrane helix</keyword>
<comment type="caution">
    <text evidence="7">The sequence shown here is derived from an EMBL/GenBank/DDBJ whole genome shotgun (WGS) entry which is preliminary data.</text>
</comment>
<accession>L9UC27</accession>
<feature type="transmembrane region" description="Helical" evidence="6">
    <location>
        <begin position="352"/>
        <end position="373"/>
    </location>
</feature>
<feature type="transmembrane region" description="Helical" evidence="6">
    <location>
        <begin position="296"/>
        <end position="314"/>
    </location>
</feature>
<feature type="transmembrane region" description="Helical" evidence="6">
    <location>
        <begin position="480"/>
        <end position="501"/>
    </location>
</feature>
<dbReference type="InterPro" id="IPR018385">
    <property type="entry name" value="C4_dicarb_anaerob_car-like"/>
</dbReference>
<dbReference type="PANTHER" id="PTHR43652:SF2">
    <property type="entry name" value="BASIC AMINO ACID ANTIPORTER YFCC-RELATED"/>
    <property type="match status" value="1"/>
</dbReference>
<dbReference type="Pfam" id="PF03606">
    <property type="entry name" value="DcuC"/>
    <property type="match status" value="1"/>
</dbReference>
<evidence type="ECO:0000256" key="6">
    <source>
        <dbReference type="SAM" id="Phobius"/>
    </source>
</evidence>